<evidence type="ECO:0000256" key="1">
    <source>
        <dbReference type="ARBA" id="ARBA00008785"/>
    </source>
</evidence>
<dbReference type="InterPro" id="IPR046346">
    <property type="entry name" value="Aminoacid_DH-like_N_sf"/>
</dbReference>
<keyword evidence="3" id="KW-0479">Metal-binding</keyword>
<dbReference type="EMBL" id="SOFG01000015">
    <property type="protein sequence ID" value="TFB86244.1"/>
    <property type="molecule type" value="Genomic_DNA"/>
</dbReference>
<dbReference type="PIRSF" id="PIRSF000106">
    <property type="entry name" value="ME"/>
    <property type="match status" value="1"/>
</dbReference>
<dbReference type="PANTHER" id="PTHR23406:SF34">
    <property type="entry name" value="NAD-DEPENDENT MALIC ENZYME, MITOCHONDRIAL"/>
    <property type="match status" value="1"/>
</dbReference>
<evidence type="ECO:0000313" key="6">
    <source>
        <dbReference type="EMBL" id="TFB86244.1"/>
    </source>
</evidence>
<dbReference type="InterPro" id="IPR036291">
    <property type="entry name" value="NAD(P)-bd_dom_sf"/>
</dbReference>
<dbReference type="PANTHER" id="PTHR23406">
    <property type="entry name" value="MALIC ENZYME-RELATED"/>
    <property type="match status" value="1"/>
</dbReference>
<dbReference type="InterPro" id="IPR012302">
    <property type="entry name" value="Malic_NAD-bd"/>
</dbReference>
<dbReference type="SMART" id="SM00919">
    <property type="entry name" value="Malic_M"/>
    <property type="match status" value="1"/>
</dbReference>
<comment type="similarity">
    <text evidence="1 3">Belongs to the malic enzymes family.</text>
</comment>
<dbReference type="InterPro" id="IPR037062">
    <property type="entry name" value="Malic_N_dom_sf"/>
</dbReference>
<dbReference type="Proteomes" id="UP000297608">
    <property type="component" value="Unassembled WGS sequence"/>
</dbReference>
<evidence type="ECO:0000259" key="4">
    <source>
        <dbReference type="SMART" id="SM00919"/>
    </source>
</evidence>
<keyword evidence="7" id="KW-1185">Reference proteome</keyword>
<evidence type="ECO:0000313" key="7">
    <source>
        <dbReference type="Proteomes" id="UP000297608"/>
    </source>
</evidence>
<dbReference type="SUPFAM" id="SSF53223">
    <property type="entry name" value="Aminoacid dehydrogenase-like, N-terminal domain"/>
    <property type="match status" value="1"/>
</dbReference>
<dbReference type="NCBIfam" id="NF010052">
    <property type="entry name" value="PRK13529.1"/>
    <property type="match status" value="1"/>
</dbReference>
<dbReference type="InterPro" id="IPR001891">
    <property type="entry name" value="Malic_OxRdtase"/>
</dbReference>
<sequence>MTGLSILADPYRNKGTAFTRAERMRGGITGQLPHVVQTIEQQSGQLYRRFLARPNDLEKRLFLMDVCTRNRRLFYYAMSRHLVEFLPIVYAPTVAQAIQQYSDYYAGSDVAYISALDPESIADALRIYANGRDIRLIVATDGEGILGIGDWGVNGAEILTGKVAVYTAAAGIDPAQILPVFIDVGTDNAALLADPRYLGNRFPRIRGADYDGFIDAFVQTSLALFPGALLHWEDFGRATAAPILERYRDSICTLNDDIQGTGVTILAALNTSMLISGLTLGDQRVLVFGAGSAGIGIADQIVDEFVVTGGQSLAEAEARIYLMDRQGLIVDSLPDLTAGQRRYARPARELAGDAFAPALADPRSLQSVIAAVHPTALIGTSTQFGAFTEAAVREMAAHVERPLICPISNPAELAEATAADVIEWTAGAALVSTGCPSAPVRFDGIDYEIGQGNNALMYPGICFGAMVARAAVLNRAMLLAAAHAIAGMVDVTRPGAAVLPSFRDLPEVSRRVAVAVVAQAVRDGVNGVAIADPEAAVAAATWHPAY</sequence>
<proteinExistence type="inferred from homology"/>
<feature type="domain" description="Malic enzyme NAD-binding" evidence="4">
    <location>
        <begin position="258"/>
        <end position="521"/>
    </location>
</feature>
<dbReference type="Gene3D" id="3.40.50.10380">
    <property type="entry name" value="Malic enzyme, N-terminal domain"/>
    <property type="match status" value="1"/>
</dbReference>
<gene>
    <name evidence="6" type="ORF">E3O44_12365</name>
</gene>
<protein>
    <submittedName>
        <fullName evidence="6">NAD-dependent malic enzyme</fullName>
    </submittedName>
</protein>
<keyword evidence="2" id="KW-0520">NAD</keyword>
<dbReference type="Pfam" id="PF03949">
    <property type="entry name" value="Malic_M"/>
    <property type="match status" value="1"/>
</dbReference>
<dbReference type="PRINTS" id="PR00072">
    <property type="entry name" value="MALOXRDTASE"/>
</dbReference>
<name>A0ABY2IAW3_9MICO</name>
<dbReference type="SUPFAM" id="SSF51735">
    <property type="entry name" value="NAD(P)-binding Rossmann-fold domains"/>
    <property type="match status" value="1"/>
</dbReference>
<reference evidence="6 7" key="1">
    <citation type="submission" date="2019-03" db="EMBL/GenBank/DDBJ databases">
        <title>Genomics of glacier-inhabiting Cryobacterium strains.</title>
        <authorList>
            <person name="Liu Q."/>
            <person name="Xin Y.-H."/>
        </authorList>
    </citation>
    <scope>NUCLEOTIDE SEQUENCE [LARGE SCALE GENOMIC DNA]</scope>
    <source>
        <strain evidence="6 7">MDB2-B</strain>
    </source>
</reference>
<feature type="domain" description="Malic enzyme N-terminal" evidence="5">
    <location>
        <begin position="67"/>
        <end position="248"/>
    </location>
</feature>
<dbReference type="Gene3D" id="3.40.50.720">
    <property type="entry name" value="NAD(P)-binding Rossmann-like Domain"/>
    <property type="match status" value="1"/>
</dbReference>
<dbReference type="InterPro" id="IPR012301">
    <property type="entry name" value="Malic_N_dom"/>
</dbReference>
<evidence type="ECO:0000256" key="2">
    <source>
        <dbReference type="ARBA" id="ARBA00023027"/>
    </source>
</evidence>
<accession>A0ABY2IAW3</accession>
<dbReference type="SMART" id="SM01274">
    <property type="entry name" value="malic"/>
    <property type="match status" value="1"/>
</dbReference>
<evidence type="ECO:0000256" key="3">
    <source>
        <dbReference type="RuleBase" id="RU003427"/>
    </source>
</evidence>
<dbReference type="Pfam" id="PF00390">
    <property type="entry name" value="malic"/>
    <property type="match status" value="1"/>
</dbReference>
<comment type="caution">
    <text evidence="6">The sequence shown here is derived from an EMBL/GenBank/DDBJ whole genome shotgun (WGS) entry which is preliminary data.</text>
</comment>
<dbReference type="RefSeq" id="WP_134535080.1">
    <property type="nucleotide sequence ID" value="NZ_SOFG01000015.1"/>
</dbReference>
<organism evidence="6 7">
    <name type="scientific">Cryobacterium algoricola</name>
    <dbReference type="NCBI Taxonomy" id="1259183"/>
    <lineage>
        <taxon>Bacteria</taxon>
        <taxon>Bacillati</taxon>
        <taxon>Actinomycetota</taxon>
        <taxon>Actinomycetes</taxon>
        <taxon>Micrococcales</taxon>
        <taxon>Microbacteriaceae</taxon>
        <taxon>Cryobacterium</taxon>
    </lineage>
</organism>
<evidence type="ECO:0000259" key="5">
    <source>
        <dbReference type="SMART" id="SM01274"/>
    </source>
</evidence>